<dbReference type="InterPro" id="IPR050315">
    <property type="entry name" value="FAD-oxidoreductase_2"/>
</dbReference>
<dbReference type="Gene3D" id="3.50.50.60">
    <property type="entry name" value="FAD/NAD(P)-binding domain"/>
    <property type="match status" value="1"/>
</dbReference>
<keyword evidence="2" id="KW-0285">Flavoprotein</keyword>
<dbReference type="SUPFAM" id="SSF51905">
    <property type="entry name" value="FAD/NAD(P)-binding domain"/>
    <property type="match status" value="1"/>
</dbReference>
<keyword evidence="3" id="KW-0274">FAD</keyword>
<dbReference type="PRINTS" id="PR00411">
    <property type="entry name" value="PNDRDTASEI"/>
</dbReference>
<evidence type="ECO:0000256" key="3">
    <source>
        <dbReference type="ARBA" id="ARBA00022827"/>
    </source>
</evidence>
<keyword evidence="7" id="KW-1185">Reference proteome</keyword>
<sequence length="523" mass="55972">MALPRSCDVLVVGSGNAGLSAAVSAAQTGAKSIVIIDKCPEDWSGGNSYFTAGAFRTAHTGIGNLLPIVNNVDTAIAQKIDLDPYSHDHFLADLSRVTQGRADPKLGRILVEDSNRTVKWLAKVGVRFQLSFNRQAYQVGDRFKFWGGLCLKTEDGGKGLIKDLQEAAKSHGIRTFHSTPMKRLVVDQSNGAVRAAIVHHANKDIEVNVKSVVLAAGGFEANPRMRSQYLGPGWDLALVRGTPYNTGDCLEIAMRDVSAKQAGNWSGCHSVAWDANAPAHGGDRDVSNEFTKSGYPLGVMINVNGERFVDEGVDFRNYTYAKFGRAILAQPDGVAFQVWDAQTSPLLRPEEYRDEIVERITASTIEELAEKCAIRGLQNPSGFVATLKAYNEAVHVQRGSQKQKEFNPAIKDGLCTRPGALPVPKTNWALPVDQAPFLAVKVGCGVTFTFGGLAVDPETAGVVTEAGGQVVPGLYAIGEMLGGLYYSNYPGGSGLTAGAVWGRRAGREAARRALSLGNIAAKL</sequence>
<dbReference type="NCBIfam" id="NF006130">
    <property type="entry name" value="PRK08274.1"/>
    <property type="match status" value="1"/>
</dbReference>
<dbReference type="GO" id="GO:0016491">
    <property type="term" value="F:oxidoreductase activity"/>
    <property type="evidence" value="ECO:0007669"/>
    <property type="project" value="UniProtKB-KW"/>
</dbReference>
<dbReference type="EMBL" id="ML978715">
    <property type="protein sequence ID" value="KAF2088894.1"/>
    <property type="molecule type" value="Genomic_DNA"/>
</dbReference>
<dbReference type="Proteomes" id="UP000799776">
    <property type="component" value="Unassembled WGS sequence"/>
</dbReference>
<evidence type="ECO:0000256" key="4">
    <source>
        <dbReference type="ARBA" id="ARBA00023002"/>
    </source>
</evidence>
<dbReference type="Pfam" id="PF00890">
    <property type="entry name" value="FAD_binding_2"/>
    <property type="match status" value="1"/>
</dbReference>
<evidence type="ECO:0000313" key="7">
    <source>
        <dbReference type="Proteomes" id="UP000799776"/>
    </source>
</evidence>
<dbReference type="OrthoDB" id="7777654at2759"/>
<dbReference type="AlphaFoldDB" id="A0A6A5YDF3"/>
<dbReference type="PANTHER" id="PTHR43400:SF7">
    <property type="entry name" value="FAD-DEPENDENT OXIDOREDUCTASE 2 FAD BINDING DOMAIN-CONTAINING PROTEIN"/>
    <property type="match status" value="1"/>
</dbReference>
<evidence type="ECO:0000259" key="5">
    <source>
        <dbReference type="Pfam" id="PF00890"/>
    </source>
</evidence>
<reference evidence="6" key="1">
    <citation type="journal article" date="2020" name="Stud. Mycol.">
        <title>101 Dothideomycetes genomes: a test case for predicting lifestyles and emergence of pathogens.</title>
        <authorList>
            <person name="Haridas S."/>
            <person name="Albert R."/>
            <person name="Binder M."/>
            <person name="Bloem J."/>
            <person name="Labutti K."/>
            <person name="Salamov A."/>
            <person name="Andreopoulos B."/>
            <person name="Baker S."/>
            <person name="Barry K."/>
            <person name="Bills G."/>
            <person name="Bluhm B."/>
            <person name="Cannon C."/>
            <person name="Castanera R."/>
            <person name="Culley D."/>
            <person name="Daum C."/>
            <person name="Ezra D."/>
            <person name="Gonzalez J."/>
            <person name="Henrissat B."/>
            <person name="Kuo A."/>
            <person name="Liang C."/>
            <person name="Lipzen A."/>
            <person name="Lutzoni F."/>
            <person name="Magnuson J."/>
            <person name="Mondo S."/>
            <person name="Nolan M."/>
            <person name="Ohm R."/>
            <person name="Pangilinan J."/>
            <person name="Park H.-J."/>
            <person name="Ramirez L."/>
            <person name="Alfaro M."/>
            <person name="Sun H."/>
            <person name="Tritt A."/>
            <person name="Yoshinaga Y."/>
            <person name="Zwiers L.-H."/>
            <person name="Turgeon B."/>
            <person name="Goodwin S."/>
            <person name="Spatafora J."/>
            <person name="Crous P."/>
            <person name="Grigoriev I."/>
        </authorList>
    </citation>
    <scope>NUCLEOTIDE SEQUENCE</scope>
    <source>
        <strain evidence="6">CBS 121410</strain>
    </source>
</reference>
<organism evidence="6 7">
    <name type="scientific">Saccharata proteae CBS 121410</name>
    <dbReference type="NCBI Taxonomy" id="1314787"/>
    <lineage>
        <taxon>Eukaryota</taxon>
        <taxon>Fungi</taxon>
        <taxon>Dikarya</taxon>
        <taxon>Ascomycota</taxon>
        <taxon>Pezizomycotina</taxon>
        <taxon>Dothideomycetes</taxon>
        <taxon>Dothideomycetes incertae sedis</taxon>
        <taxon>Botryosphaeriales</taxon>
        <taxon>Saccharataceae</taxon>
        <taxon>Saccharata</taxon>
    </lineage>
</organism>
<accession>A0A6A5YDF3</accession>
<dbReference type="InterPro" id="IPR036188">
    <property type="entry name" value="FAD/NAD-bd_sf"/>
</dbReference>
<name>A0A6A5YDF3_9PEZI</name>
<dbReference type="SUPFAM" id="SSF56425">
    <property type="entry name" value="Succinate dehydrogenase/fumarate reductase flavoprotein, catalytic domain"/>
    <property type="match status" value="1"/>
</dbReference>
<comment type="cofactor">
    <cofactor evidence="1">
        <name>FAD</name>
        <dbReference type="ChEBI" id="CHEBI:57692"/>
    </cofactor>
</comment>
<dbReference type="InterPro" id="IPR027477">
    <property type="entry name" value="Succ_DH/fumarate_Rdtase_cat_sf"/>
</dbReference>
<evidence type="ECO:0000256" key="2">
    <source>
        <dbReference type="ARBA" id="ARBA00022630"/>
    </source>
</evidence>
<protein>
    <submittedName>
        <fullName evidence="6">Tricarballylate dehydrogenase</fullName>
    </submittedName>
</protein>
<keyword evidence="4" id="KW-0560">Oxidoreductase</keyword>
<feature type="domain" description="FAD-dependent oxidoreductase 2 FAD-binding" evidence="5">
    <location>
        <begin position="8"/>
        <end position="493"/>
    </location>
</feature>
<gene>
    <name evidence="6" type="ORF">K490DRAFT_64106</name>
</gene>
<evidence type="ECO:0000256" key="1">
    <source>
        <dbReference type="ARBA" id="ARBA00001974"/>
    </source>
</evidence>
<dbReference type="InterPro" id="IPR003953">
    <property type="entry name" value="FAD-dep_OxRdtase_2_FAD-bd"/>
</dbReference>
<dbReference type="Gene3D" id="3.90.700.10">
    <property type="entry name" value="Succinate dehydrogenase/fumarate reductase flavoprotein, catalytic domain"/>
    <property type="match status" value="1"/>
</dbReference>
<proteinExistence type="predicted"/>
<dbReference type="PANTHER" id="PTHR43400">
    <property type="entry name" value="FUMARATE REDUCTASE"/>
    <property type="match status" value="1"/>
</dbReference>
<evidence type="ECO:0000313" key="6">
    <source>
        <dbReference type="EMBL" id="KAF2088894.1"/>
    </source>
</evidence>